<keyword evidence="1" id="KW-0175">Coiled coil</keyword>
<dbReference type="InterPro" id="IPR013656">
    <property type="entry name" value="PAS_4"/>
</dbReference>
<dbReference type="EMBL" id="JAWDJT010000001">
    <property type="protein sequence ID" value="MDU0368959.1"/>
    <property type="molecule type" value="Genomic_DNA"/>
</dbReference>
<name>A0ABU3TC65_9BACT</name>
<keyword evidence="4" id="KW-1185">Reference proteome</keyword>
<organism evidence="3 4">
    <name type="scientific">Hymenobacter endophyticus</name>
    <dbReference type="NCBI Taxonomy" id="3076335"/>
    <lineage>
        <taxon>Bacteria</taxon>
        <taxon>Pseudomonadati</taxon>
        <taxon>Bacteroidota</taxon>
        <taxon>Cytophagia</taxon>
        <taxon>Cytophagales</taxon>
        <taxon>Hymenobacteraceae</taxon>
        <taxon>Hymenobacter</taxon>
    </lineage>
</organism>
<dbReference type="Pfam" id="PF08448">
    <property type="entry name" value="PAS_4"/>
    <property type="match status" value="1"/>
</dbReference>
<dbReference type="Proteomes" id="UP001250698">
    <property type="component" value="Unassembled WGS sequence"/>
</dbReference>
<dbReference type="SUPFAM" id="SSF55785">
    <property type="entry name" value="PYP-like sensor domain (PAS domain)"/>
    <property type="match status" value="2"/>
</dbReference>
<proteinExistence type="predicted"/>
<dbReference type="PROSITE" id="PS50113">
    <property type="entry name" value="PAC"/>
    <property type="match status" value="1"/>
</dbReference>
<protein>
    <submittedName>
        <fullName evidence="3">PAS domain-containing protein</fullName>
    </submittedName>
</protein>
<comment type="caution">
    <text evidence="3">The sequence shown here is derived from an EMBL/GenBank/DDBJ whole genome shotgun (WGS) entry which is preliminary data.</text>
</comment>
<feature type="coiled-coil region" evidence="1">
    <location>
        <begin position="272"/>
        <end position="306"/>
    </location>
</feature>
<evidence type="ECO:0000313" key="4">
    <source>
        <dbReference type="Proteomes" id="UP001250698"/>
    </source>
</evidence>
<dbReference type="Gene3D" id="3.30.450.20">
    <property type="entry name" value="PAS domain"/>
    <property type="match status" value="3"/>
</dbReference>
<evidence type="ECO:0000256" key="1">
    <source>
        <dbReference type="SAM" id="Coils"/>
    </source>
</evidence>
<dbReference type="InterPro" id="IPR000700">
    <property type="entry name" value="PAS-assoc_C"/>
</dbReference>
<evidence type="ECO:0000313" key="3">
    <source>
        <dbReference type="EMBL" id="MDU0368959.1"/>
    </source>
</evidence>
<sequence>MAAGPSSFSFVPEGMFLDLLTVSLSGVNVLRPVYTLAREVEDFALEYLNPAAQRMTGLTERPGGTLRTRFPGLFTNGVFELYRQVMETGEEGHCNVNYQTDGLDNFFHVAARRSGEWLIISFDDTNNQPRTAVEEALRASQAAEQLARAEAEQQRQRFQEVLLRLPAYVAVYQGPDHIYQFVNPPYQSLFPHRSFLGRPLREGTPEASALGVVALFDRIYQTGEPYYSHEMEGWFDFQGNGQPEQVFLNLYLHPLRNAQGEIDGVLDFSYDVSEQVRARQQVQQLNQELEARVQERTRELAEQQRLLHQIMAQVPAAIVTLNGPQHRFAFANPLYQQLVGRRVQAGKTVAEMLPEMVEQGFVQMLDSVYHTGQLIEGREVSVLVKQPDEAMAHYYLARA</sequence>
<accession>A0ABU3TC65</accession>
<evidence type="ECO:0000259" key="2">
    <source>
        <dbReference type="PROSITE" id="PS50113"/>
    </source>
</evidence>
<dbReference type="InterPro" id="IPR035965">
    <property type="entry name" value="PAS-like_dom_sf"/>
</dbReference>
<reference evidence="3 4" key="1">
    <citation type="submission" date="2023-10" db="EMBL/GenBank/DDBJ databases">
        <title>Hymenobacter endophyticus sp. nov., an isolate from the leaf tissues of wheat.</title>
        <authorList>
            <person name="Dai Y."/>
        </authorList>
    </citation>
    <scope>NUCLEOTIDE SEQUENCE [LARGE SCALE GENOMIC DNA]</scope>
    <source>
        <strain evidence="3 4">ZK17L-C2</strain>
    </source>
</reference>
<dbReference type="RefSeq" id="WP_315996478.1">
    <property type="nucleotide sequence ID" value="NZ_JAWDJT010000001.1"/>
</dbReference>
<feature type="domain" description="PAC" evidence="2">
    <location>
        <begin position="229"/>
        <end position="284"/>
    </location>
</feature>
<gene>
    <name evidence="3" type="ORF">ROI90_01015</name>
</gene>